<organism evidence="1 2">
    <name type="scientific">Dryococelus australis</name>
    <dbReference type="NCBI Taxonomy" id="614101"/>
    <lineage>
        <taxon>Eukaryota</taxon>
        <taxon>Metazoa</taxon>
        <taxon>Ecdysozoa</taxon>
        <taxon>Arthropoda</taxon>
        <taxon>Hexapoda</taxon>
        <taxon>Insecta</taxon>
        <taxon>Pterygota</taxon>
        <taxon>Neoptera</taxon>
        <taxon>Polyneoptera</taxon>
        <taxon>Phasmatodea</taxon>
        <taxon>Verophasmatodea</taxon>
        <taxon>Anareolatae</taxon>
        <taxon>Phasmatidae</taxon>
        <taxon>Eurycanthinae</taxon>
        <taxon>Dryococelus</taxon>
    </lineage>
</organism>
<evidence type="ECO:0000313" key="2">
    <source>
        <dbReference type="Proteomes" id="UP001159363"/>
    </source>
</evidence>
<gene>
    <name evidence="1" type="ORF">PR048_013604</name>
</gene>
<comment type="caution">
    <text evidence="1">The sequence shown here is derived from an EMBL/GenBank/DDBJ whole genome shotgun (WGS) entry which is preliminary data.</text>
</comment>
<name>A0ABQ9HSN2_9NEOP</name>
<sequence>MEGCGVCVATRARDLTVGAGFAGNVEACRVDSELKQHWACDSTWKLIDVKKGAVVAERLACSPPTKVNRVQSPASGYIRIVLNIDDGGEETSMEQCWNVRVRKIRVPGENPPTSDIVQHDSQVLVDHCHRHRHHHHPSSSSSSSSSLSWVGSIPAGCSGGWFLPKVVFPLSLQGRVHNPYASLLDLLLFSPPMLLRRKLNVFIRCGRRGPVTGQPLSDHRPYIFDRQEICEHAAHRNSVTCLSSRNHQMMCNSCGCALSCWYSAPGWP</sequence>
<keyword evidence="2" id="KW-1185">Reference proteome</keyword>
<protein>
    <submittedName>
        <fullName evidence="1">Uncharacterized protein</fullName>
    </submittedName>
</protein>
<proteinExistence type="predicted"/>
<dbReference type="EMBL" id="JARBHB010000004">
    <property type="protein sequence ID" value="KAJ8887389.1"/>
    <property type="molecule type" value="Genomic_DNA"/>
</dbReference>
<reference evidence="1 2" key="1">
    <citation type="submission" date="2023-02" db="EMBL/GenBank/DDBJ databases">
        <title>LHISI_Scaffold_Assembly.</title>
        <authorList>
            <person name="Stuart O.P."/>
            <person name="Cleave R."/>
            <person name="Magrath M.J.L."/>
            <person name="Mikheyev A.S."/>
        </authorList>
    </citation>
    <scope>NUCLEOTIDE SEQUENCE [LARGE SCALE GENOMIC DNA]</scope>
    <source>
        <strain evidence="1">Daus_M_001</strain>
        <tissue evidence="1">Leg muscle</tissue>
    </source>
</reference>
<accession>A0ABQ9HSN2</accession>
<evidence type="ECO:0000313" key="1">
    <source>
        <dbReference type="EMBL" id="KAJ8887389.1"/>
    </source>
</evidence>
<dbReference type="Proteomes" id="UP001159363">
    <property type="component" value="Chromosome X"/>
</dbReference>